<protein>
    <recommendedName>
        <fullName evidence="2">SUEL-type lectin domain-containing protein</fullName>
    </recommendedName>
</protein>
<feature type="domain" description="SUEL-type lectin" evidence="2">
    <location>
        <begin position="37"/>
        <end position="126"/>
    </location>
</feature>
<organism evidence="3 4">
    <name type="scientific">Paralvinella palmiformis</name>
    <dbReference type="NCBI Taxonomy" id="53620"/>
    <lineage>
        <taxon>Eukaryota</taxon>
        <taxon>Metazoa</taxon>
        <taxon>Spiralia</taxon>
        <taxon>Lophotrochozoa</taxon>
        <taxon>Annelida</taxon>
        <taxon>Polychaeta</taxon>
        <taxon>Sedentaria</taxon>
        <taxon>Canalipalpata</taxon>
        <taxon>Terebellida</taxon>
        <taxon>Terebelliformia</taxon>
        <taxon>Alvinellidae</taxon>
        <taxon>Paralvinella</taxon>
    </lineage>
</organism>
<reference evidence="3" key="1">
    <citation type="journal article" date="2023" name="Mol. Biol. Evol.">
        <title>Third-Generation Sequencing Reveals the Adaptive Role of the Epigenome in Three Deep-Sea Polychaetes.</title>
        <authorList>
            <person name="Perez M."/>
            <person name="Aroh O."/>
            <person name="Sun Y."/>
            <person name="Lan Y."/>
            <person name="Juniper S.K."/>
            <person name="Young C.R."/>
            <person name="Angers B."/>
            <person name="Qian P.Y."/>
        </authorList>
    </citation>
    <scope>NUCLEOTIDE SEQUENCE</scope>
    <source>
        <strain evidence="3">P08H-3</strain>
    </source>
</reference>
<name>A0AAD9MZN7_9ANNE</name>
<dbReference type="Pfam" id="PF02140">
    <property type="entry name" value="SUEL_Lectin"/>
    <property type="match status" value="1"/>
</dbReference>
<dbReference type="InterPro" id="IPR043159">
    <property type="entry name" value="Lectin_gal-bd_sf"/>
</dbReference>
<keyword evidence="1" id="KW-0472">Membrane</keyword>
<evidence type="ECO:0000259" key="2">
    <source>
        <dbReference type="PROSITE" id="PS50228"/>
    </source>
</evidence>
<evidence type="ECO:0000256" key="1">
    <source>
        <dbReference type="SAM" id="Phobius"/>
    </source>
</evidence>
<dbReference type="InterPro" id="IPR000922">
    <property type="entry name" value="Lectin_gal-bd_dom"/>
</dbReference>
<dbReference type="Gene3D" id="2.60.120.740">
    <property type="match status" value="1"/>
</dbReference>
<sequence length="466" mass="51543">MSNTGRGDMGISGMGISGMGIGGMSVGGMSRGVTKDFCNMEMFNVTCNPDEIILMHRARYGRMQIGRCVKRSLGFLGCAVDVLHLLDQRCSGRQNCSFIVPYPVLHNINSCPDDTTPYLEVSYKCLIVSQTGTTRPRCNDDTPIILSASSGYISSSLTTLWGVGTSRCPWKIRVSPGQFINFTIYNFNGLPTDLSSNQEKYEILLRPDVCYEYAVIKEEGGKLERISLCGGEKRESRLFTSTRNESKKNILLFYYTSTAIGCPDLPVPEGAHVTRKGDNVTVTCSNGHEVWYLTCKDTKWQGQLGNCSKGTTSASMFNRSSDFPFGILLVVAIGVALGVFLGGLLLVLAVLYMKRRHRRYMEEEYRAADAMSPQYPYHPDQKAAMMINIHSDTSPHWDHVAKSVDSDDAPLRDPSCRACAMPYMAQTTIALGTPPVDRRANITGPADVPHTEPISRHHIYECPKFS</sequence>
<dbReference type="EMBL" id="JAODUP010000475">
    <property type="protein sequence ID" value="KAK2148914.1"/>
    <property type="molecule type" value="Genomic_DNA"/>
</dbReference>
<keyword evidence="1" id="KW-0812">Transmembrane</keyword>
<dbReference type="PROSITE" id="PS50228">
    <property type="entry name" value="SUEL_LECTIN"/>
    <property type="match status" value="1"/>
</dbReference>
<dbReference type="AlphaFoldDB" id="A0AAD9MZN7"/>
<evidence type="ECO:0000313" key="3">
    <source>
        <dbReference type="EMBL" id="KAK2148914.1"/>
    </source>
</evidence>
<comment type="caution">
    <text evidence="3">The sequence shown here is derived from an EMBL/GenBank/DDBJ whole genome shotgun (WGS) entry which is preliminary data.</text>
</comment>
<keyword evidence="4" id="KW-1185">Reference proteome</keyword>
<accession>A0AAD9MZN7</accession>
<dbReference type="GO" id="GO:0030246">
    <property type="term" value="F:carbohydrate binding"/>
    <property type="evidence" value="ECO:0007669"/>
    <property type="project" value="InterPro"/>
</dbReference>
<evidence type="ECO:0000313" key="4">
    <source>
        <dbReference type="Proteomes" id="UP001208570"/>
    </source>
</evidence>
<gene>
    <name evidence="3" type="ORF">LSH36_475g02079</name>
</gene>
<feature type="transmembrane region" description="Helical" evidence="1">
    <location>
        <begin position="325"/>
        <end position="352"/>
    </location>
</feature>
<dbReference type="PANTHER" id="PTHR46780">
    <property type="entry name" value="PROTEIN EVA-1"/>
    <property type="match status" value="1"/>
</dbReference>
<dbReference type="CDD" id="cd22823">
    <property type="entry name" value="Gal_Rha_Lectin"/>
    <property type="match status" value="1"/>
</dbReference>
<dbReference type="Proteomes" id="UP001208570">
    <property type="component" value="Unassembled WGS sequence"/>
</dbReference>
<proteinExistence type="predicted"/>
<keyword evidence="1" id="KW-1133">Transmembrane helix</keyword>